<dbReference type="PANTHER" id="PTHR42949">
    <property type="entry name" value="ANAEROBIC GLYCEROL-3-PHOSPHATE DEHYDROGENASE SUBUNIT B"/>
    <property type="match status" value="1"/>
</dbReference>
<feature type="domain" description="FAD/NAD(P)-binding" evidence="3">
    <location>
        <begin position="6"/>
        <end position="294"/>
    </location>
</feature>
<dbReference type="Proteomes" id="UP001165069">
    <property type="component" value="Unassembled WGS sequence"/>
</dbReference>
<dbReference type="PRINTS" id="PR00469">
    <property type="entry name" value="PNDRDTASEII"/>
</dbReference>
<evidence type="ECO:0000259" key="3">
    <source>
        <dbReference type="Pfam" id="PF07992"/>
    </source>
</evidence>
<accession>A0ABQ5QB84</accession>
<feature type="chain" id="PRO_5047204537" evidence="2">
    <location>
        <begin position="23"/>
        <end position="418"/>
    </location>
</feature>
<dbReference type="Gene3D" id="1.10.10.1100">
    <property type="entry name" value="BFD-like [2Fe-2S]-binding domain"/>
    <property type="match status" value="1"/>
</dbReference>
<evidence type="ECO:0000313" key="5">
    <source>
        <dbReference type="Proteomes" id="UP001165069"/>
    </source>
</evidence>
<dbReference type="RefSeq" id="WP_285569159.1">
    <property type="nucleotide sequence ID" value="NZ_BSDE01000001.1"/>
</dbReference>
<comment type="caution">
    <text evidence="4">The sequence shown here is derived from an EMBL/GenBank/DDBJ whole genome shotgun (WGS) entry which is preliminary data.</text>
</comment>
<keyword evidence="5" id="KW-1185">Reference proteome</keyword>
<evidence type="ECO:0000256" key="1">
    <source>
        <dbReference type="ARBA" id="ARBA00023002"/>
    </source>
</evidence>
<dbReference type="InterPro" id="IPR036188">
    <property type="entry name" value="FAD/NAD-bd_sf"/>
</dbReference>
<dbReference type="PANTHER" id="PTHR42949:SF3">
    <property type="entry name" value="ANAEROBIC GLYCEROL-3-PHOSPHATE DEHYDROGENASE SUBUNIT B"/>
    <property type="match status" value="1"/>
</dbReference>
<proteinExistence type="predicted"/>
<feature type="signal peptide" evidence="2">
    <location>
        <begin position="1"/>
        <end position="22"/>
    </location>
</feature>
<protein>
    <submittedName>
        <fullName evidence="4">Oxidoreductase</fullName>
    </submittedName>
</protein>
<sequence>MARAPRILVLGAGPAGLGAALAAEALGADVTLVDALPEPGGQIWRGLWRKDAPGKAGAHFHALRTSGVVLRMGCRIVTAPGPGSLGLIGPHGPEVLSYDRLVLASGARERFLPFPGWTLPGVLGAGALQGLVKGGLEVRGKRVVVAGSGPLLLAVASHLRSQGARVLTVAEQAPNRALVSLIPGLLARPKLLLQALPFLSLPTQAGAWVTRAEGEGRLERVHLNTPKGARVLEADLLACGFGLVPNLDLARLLGCAIHEGAVAVDELQRTSVAGVFAAGESTGIGGVDKALTEGHLAGLAATGLEDEARRHIPAAARSRAWGRALEAAHALRPELRGLATPETMLCRCEDVSVGALQSFARGRDARLHARCGMGRCQGRTCGPAAEFLFGWAPGGPNQPLVPTTFADLVGALSPTEQP</sequence>
<organism evidence="4 5">
    <name type="scientific">Geothrix limicola</name>
    <dbReference type="NCBI Taxonomy" id="2927978"/>
    <lineage>
        <taxon>Bacteria</taxon>
        <taxon>Pseudomonadati</taxon>
        <taxon>Acidobacteriota</taxon>
        <taxon>Holophagae</taxon>
        <taxon>Holophagales</taxon>
        <taxon>Holophagaceae</taxon>
        <taxon>Geothrix</taxon>
    </lineage>
</organism>
<dbReference type="InterPro" id="IPR023753">
    <property type="entry name" value="FAD/NAD-binding_dom"/>
</dbReference>
<dbReference type="EMBL" id="BSDE01000001">
    <property type="protein sequence ID" value="GLH71715.1"/>
    <property type="molecule type" value="Genomic_DNA"/>
</dbReference>
<dbReference type="PRINTS" id="PR00368">
    <property type="entry name" value="FADPNR"/>
</dbReference>
<dbReference type="Pfam" id="PF07992">
    <property type="entry name" value="Pyr_redox_2"/>
    <property type="match status" value="1"/>
</dbReference>
<dbReference type="Gene3D" id="3.50.50.60">
    <property type="entry name" value="FAD/NAD(P)-binding domain"/>
    <property type="match status" value="3"/>
</dbReference>
<dbReference type="InterPro" id="IPR041854">
    <property type="entry name" value="BFD-like_2Fe2S-bd_dom_sf"/>
</dbReference>
<keyword evidence="1" id="KW-0560">Oxidoreductase</keyword>
<keyword evidence="2" id="KW-0732">Signal</keyword>
<dbReference type="SUPFAM" id="SSF51905">
    <property type="entry name" value="FAD/NAD(P)-binding domain"/>
    <property type="match status" value="1"/>
</dbReference>
<gene>
    <name evidence="4" type="ORF">GETHLI_02170</name>
</gene>
<evidence type="ECO:0000313" key="4">
    <source>
        <dbReference type="EMBL" id="GLH71715.1"/>
    </source>
</evidence>
<reference evidence="4 5" key="1">
    <citation type="journal article" date="2023" name="Antonie Van Leeuwenhoek">
        <title>Mesoterricola silvestris gen. nov., sp. nov., Mesoterricola sediminis sp. nov., Geothrix oryzae sp. nov., Geothrix edaphica sp. nov., Geothrix rubra sp. nov., and Geothrix limicola sp. nov., six novel members of Acidobacteriota isolated from soils.</title>
        <authorList>
            <person name="Itoh H."/>
            <person name="Sugisawa Y."/>
            <person name="Mise K."/>
            <person name="Xu Z."/>
            <person name="Kuniyasu M."/>
            <person name="Ushijima N."/>
            <person name="Kawano K."/>
            <person name="Kobayashi E."/>
            <person name="Shiratori Y."/>
            <person name="Masuda Y."/>
            <person name="Senoo K."/>
        </authorList>
    </citation>
    <scope>NUCLEOTIDE SEQUENCE [LARGE SCALE GENOMIC DNA]</scope>
    <source>
        <strain evidence="4 5">Red804</strain>
    </source>
</reference>
<dbReference type="InterPro" id="IPR051691">
    <property type="entry name" value="Metab_Enz_Cyan_OpOx_G3PDH"/>
</dbReference>
<name>A0ABQ5QB84_9BACT</name>
<evidence type="ECO:0000256" key="2">
    <source>
        <dbReference type="SAM" id="SignalP"/>
    </source>
</evidence>